<dbReference type="InterPro" id="IPR009057">
    <property type="entry name" value="Homeodomain-like_sf"/>
</dbReference>
<evidence type="ECO:0000313" key="3">
    <source>
        <dbReference type="EMBL" id="MDZ5492615.1"/>
    </source>
</evidence>
<dbReference type="InterPro" id="IPR012337">
    <property type="entry name" value="RNaseH-like_sf"/>
</dbReference>
<feature type="domain" description="Integrase catalytic" evidence="2">
    <location>
        <begin position="266"/>
        <end position="428"/>
    </location>
</feature>
<accession>A0ABU5JJ26</accession>
<dbReference type="NCBIfam" id="NF033516">
    <property type="entry name" value="transpos_IS3"/>
    <property type="match status" value="1"/>
</dbReference>
<dbReference type="Proteomes" id="UP001290101">
    <property type="component" value="Unassembled WGS sequence"/>
</dbReference>
<proteinExistence type="predicted"/>
<dbReference type="InterPro" id="IPR050900">
    <property type="entry name" value="Transposase_IS3/IS150/IS904"/>
</dbReference>
<reference evidence="3 4" key="1">
    <citation type="submission" date="2023-12" db="EMBL/GenBank/DDBJ databases">
        <title>Micromonospora sp. nov., isolated from Atacama Desert.</title>
        <authorList>
            <person name="Carro L."/>
            <person name="Golinska P."/>
            <person name="Klenk H.-P."/>
            <person name="Goodfellow M."/>
        </authorList>
    </citation>
    <scope>NUCLEOTIDE SEQUENCE [LARGE SCALE GENOMIC DNA]</scope>
    <source>
        <strain evidence="3 4">4G53</strain>
    </source>
</reference>
<dbReference type="InterPro" id="IPR001584">
    <property type="entry name" value="Integrase_cat-core"/>
</dbReference>
<keyword evidence="4" id="KW-1185">Reference proteome</keyword>
<evidence type="ECO:0000313" key="4">
    <source>
        <dbReference type="Proteomes" id="UP001290101"/>
    </source>
</evidence>
<gene>
    <name evidence="3" type="ORF">U2F25_24615</name>
</gene>
<evidence type="ECO:0000259" key="2">
    <source>
        <dbReference type="PROSITE" id="PS50994"/>
    </source>
</evidence>
<dbReference type="SUPFAM" id="SSF46689">
    <property type="entry name" value="Homeodomain-like"/>
    <property type="match status" value="1"/>
</dbReference>
<evidence type="ECO:0000256" key="1">
    <source>
        <dbReference type="SAM" id="MobiDB-lite"/>
    </source>
</evidence>
<name>A0ABU5JJ26_9ACTN</name>
<dbReference type="Gene3D" id="3.30.420.10">
    <property type="entry name" value="Ribonuclease H-like superfamily/Ribonuclease H"/>
    <property type="match status" value="1"/>
</dbReference>
<dbReference type="EMBL" id="JAXOTQ010000034">
    <property type="protein sequence ID" value="MDZ5492615.1"/>
    <property type="molecule type" value="Genomic_DNA"/>
</dbReference>
<dbReference type="PROSITE" id="PS50994">
    <property type="entry name" value="INTEGRASE"/>
    <property type="match status" value="1"/>
</dbReference>
<dbReference type="InterPro" id="IPR048020">
    <property type="entry name" value="Transpos_IS3"/>
</dbReference>
<dbReference type="PANTHER" id="PTHR46889:SF4">
    <property type="entry name" value="TRANSPOSASE INSO FOR INSERTION SEQUENCE ELEMENT IS911B-RELATED"/>
    <property type="match status" value="1"/>
</dbReference>
<dbReference type="Pfam" id="PF00665">
    <property type="entry name" value="rve"/>
    <property type="match status" value="1"/>
</dbReference>
<feature type="region of interest" description="Disordered" evidence="1">
    <location>
        <begin position="446"/>
        <end position="482"/>
    </location>
</feature>
<feature type="region of interest" description="Disordered" evidence="1">
    <location>
        <begin position="168"/>
        <end position="198"/>
    </location>
</feature>
<organism evidence="3 4">
    <name type="scientific">Micromonospora sicca</name>
    <dbReference type="NCBI Taxonomy" id="2202420"/>
    <lineage>
        <taxon>Bacteria</taxon>
        <taxon>Bacillati</taxon>
        <taxon>Actinomycetota</taxon>
        <taxon>Actinomycetes</taxon>
        <taxon>Micromonosporales</taxon>
        <taxon>Micromonosporaceae</taxon>
        <taxon>Micromonospora</taxon>
    </lineage>
</organism>
<sequence length="482" mass="53684">MTISSAQLSVGHDGAMTSEGPRADRPRRRRSFTPAEKLRLLAEYEQAVAEGDGNGYLRRNGLYSSLMSEWRRARDAGLLEGKKPGQSVGKPSGEQAEIARLRRQLEQANRKIARTEAALDIMGNGTRALGRDLRERGHRHQADQALTDAHTALLAARTATRDAARLTGISRSTAHRRSRTLNRRPPAPRPAPANRLSNAERARILAVLDSDRFVDTTPTEAFATLLDEGVYLASVSTLYRILHADDQVVDRRRQARHPTRARPELTATGPGQVFTWDITKLPGPTKGVYYDAYVMIDIWSRYIVGHHVAARESAEIAHDFITDVIATHGVPHVVHADRGTSMTSKRVATLLADLRVTRSHSRPRVSNDNPFSEAAFKTVKYHPTFPERFGSLAHARAYCDTFFGWYNHEHHHAGIGLHTPADVHYGHATTQQKQREQALDTAWTAHPERFSSRPRPKALQLPDAVWINPPEPATDQPLPQAA</sequence>
<dbReference type="PANTHER" id="PTHR46889">
    <property type="entry name" value="TRANSPOSASE INSF FOR INSERTION SEQUENCE IS3B-RELATED"/>
    <property type="match status" value="1"/>
</dbReference>
<feature type="compositionally biased region" description="Basic residues" evidence="1">
    <location>
        <begin position="173"/>
        <end position="182"/>
    </location>
</feature>
<dbReference type="RefSeq" id="WP_322442342.1">
    <property type="nucleotide sequence ID" value="NZ_JAXOTQ010000034.1"/>
</dbReference>
<dbReference type="SUPFAM" id="SSF53098">
    <property type="entry name" value="Ribonuclease H-like"/>
    <property type="match status" value="1"/>
</dbReference>
<comment type="caution">
    <text evidence="3">The sequence shown here is derived from an EMBL/GenBank/DDBJ whole genome shotgun (WGS) entry which is preliminary data.</text>
</comment>
<feature type="region of interest" description="Disordered" evidence="1">
    <location>
        <begin position="1"/>
        <end position="31"/>
    </location>
</feature>
<protein>
    <submittedName>
        <fullName evidence="3">IS3 family transposase</fullName>
    </submittedName>
</protein>
<dbReference type="InterPro" id="IPR036397">
    <property type="entry name" value="RNaseH_sf"/>
</dbReference>